<keyword evidence="1" id="KW-0547">Nucleotide-binding</keyword>
<dbReference type="SUPFAM" id="SSF52540">
    <property type="entry name" value="P-loop containing nucleoside triphosphate hydrolases"/>
    <property type="match status" value="1"/>
</dbReference>
<keyword evidence="2" id="KW-0342">GTP-binding</keyword>
<dbReference type="Gene3D" id="3.40.50.300">
    <property type="entry name" value="P-loop containing nucleotide triphosphate hydrolases"/>
    <property type="match status" value="1"/>
</dbReference>
<protein>
    <submittedName>
        <fullName evidence="3">Short integuments 2, mitochondrial</fullName>
    </submittedName>
</protein>
<dbReference type="AlphaFoldDB" id="A0A2G2VVZ7"/>
<reference evidence="3 4" key="1">
    <citation type="journal article" date="2017" name="Genome Biol.">
        <title>New reference genome sequences of hot pepper reveal the massive evolution of plant disease-resistance genes by retroduplication.</title>
        <authorList>
            <person name="Kim S."/>
            <person name="Park J."/>
            <person name="Yeom S.I."/>
            <person name="Kim Y.M."/>
            <person name="Seo E."/>
            <person name="Kim K.T."/>
            <person name="Kim M.S."/>
            <person name="Lee J.M."/>
            <person name="Cheong K."/>
            <person name="Shin H.S."/>
            <person name="Kim S.B."/>
            <person name="Han K."/>
            <person name="Lee J."/>
            <person name="Park M."/>
            <person name="Lee H.A."/>
            <person name="Lee H.Y."/>
            <person name="Lee Y."/>
            <person name="Oh S."/>
            <person name="Lee J.H."/>
            <person name="Choi E."/>
            <person name="Choi E."/>
            <person name="Lee S.E."/>
            <person name="Jeon J."/>
            <person name="Kim H."/>
            <person name="Choi G."/>
            <person name="Song H."/>
            <person name="Lee J."/>
            <person name="Lee S.C."/>
            <person name="Kwon J.K."/>
            <person name="Lee H.Y."/>
            <person name="Koo N."/>
            <person name="Hong Y."/>
            <person name="Kim R.W."/>
            <person name="Kang W.H."/>
            <person name="Huh J.H."/>
            <person name="Kang B.C."/>
            <person name="Yang T.J."/>
            <person name="Lee Y.H."/>
            <person name="Bennetzen J.L."/>
            <person name="Choi D."/>
        </authorList>
    </citation>
    <scope>NUCLEOTIDE SEQUENCE [LARGE SCALE GENOMIC DNA]</scope>
    <source>
        <strain evidence="4">cv. PBC81</strain>
    </source>
</reference>
<dbReference type="InterPro" id="IPR027417">
    <property type="entry name" value="P-loop_NTPase"/>
</dbReference>
<comment type="caution">
    <text evidence="3">The sequence shown here is derived from an EMBL/GenBank/DDBJ whole genome shotgun (WGS) entry which is preliminary data.</text>
</comment>
<dbReference type="GO" id="GO:0005525">
    <property type="term" value="F:GTP binding"/>
    <property type="evidence" value="ECO:0007669"/>
    <property type="project" value="UniProtKB-KW"/>
</dbReference>
<sequence>MNGAKKGGWLGQMGLNKGGGNINWYPGHMAAATRAIRQRLKLTDLVIEVRDARIPLSSTNEDLQPMLAGKRRVIALNKQDLANRNLMHVSNF</sequence>
<evidence type="ECO:0000313" key="4">
    <source>
        <dbReference type="Proteomes" id="UP000224567"/>
    </source>
</evidence>
<dbReference type="GO" id="GO:0003924">
    <property type="term" value="F:GTPase activity"/>
    <property type="evidence" value="ECO:0007669"/>
    <property type="project" value="TreeGrafter"/>
</dbReference>
<dbReference type="STRING" id="33114.A0A2G2VVZ7"/>
<evidence type="ECO:0000256" key="2">
    <source>
        <dbReference type="ARBA" id="ARBA00023134"/>
    </source>
</evidence>
<proteinExistence type="predicted"/>
<gene>
    <name evidence="3" type="ORF">CQW23_24813</name>
</gene>
<keyword evidence="4" id="KW-1185">Reference proteome</keyword>
<evidence type="ECO:0000313" key="3">
    <source>
        <dbReference type="EMBL" id="PHT37113.1"/>
    </source>
</evidence>
<dbReference type="OrthoDB" id="269151at2759"/>
<accession>A0A2G2VVZ7</accession>
<evidence type="ECO:0000256" key="1">
    <source>
        <dbReference type="ARBA" id="ARBA00022741"/>
    </source>
</evidence>
<name>A0A2G2VVZ7_CAPBA</name>
<dbReference type="PANTHER" id="PTHR45782:SF8">
    <property type="entry name" value="SHORT INTEGUMENTS 2, MITOCHONDRIAL-LIKE ISOFORM X1"/>
    <property type="match status" value="1"/>
</dbReference>
<dbReference type="Proteomes" id="UP000224567">
    <property type="component" value="Unassembled WGS sequence"/>
</dbReference>
<organism evidence="3 4">
    <name type="scientific">Capsicum baccatum</name>
    <name type="common">Peruvian pepper</name>
    <dbReference type="NCBI Taxonomy" id="33114"/>
    <lineage>
        <taxon>Eukaryota</taxon>
        <taxon>Viridiplantae</taxon>
        <taxon>Streptophyta</taxon>
        <taxon>Embryophyta</taxon>
        <taxon>Tracheophyta</taxon>
        <taxon>Spermatophyta</taxon>
        <taxon>Magnoliopsida</taxon>
        <taxon>eudicotyledons</taxon>
        <taxon>Gunneridae</taxon>
        <taxon>Pentapetalae</taxon>
        <taxon>asterids</taxon>
        <taxon>lamiids</taxon>
        <taxon>Solanales</taxon>
        <taxon>Solanaceae</taxon>
        <taxon>Solanoideae</taxon>
        <taxon>Capsiceae</taxon>
        <taxon>Capsicum</taxon>
    </lineage>
</organism>
<dbReference type="GO" id="GO:0032543">
    <property type="term" value="P:mitochondrial translation"/>
    <property type="evidence" value="ECO:0007669"/>
    <property type="project" value="TreeGrafter"/>
</dbReference>
<dbReference type="EMBL" id="MLFT02000010">
    <property type="protein sequence ID" value="PHT37113.1"/>
    <property type="molecule type" value="Genomic_DNA"/>
</dbReference>
<dbReference type="PANTHER" id="PTHR45782">
    <property type="entry name" value="MITOCHONDRIAL RIBOSOME-ASSOCIATED GTPASE 1"/>
    <property type="match status" value="1"/>
</dbReference>
<reference evidence="4" key="2">
    <citation type="journal article" date="2017" name="J. Anim. Genet.">
        <title>Multiple reference genome sequences of hot pepper reveal the massive evolution of plant disease resistance genes by retroduplication.</title>
        <authorList>
            <person name="Kim S."/>
            <person name="Park J."/>
            <person name="Yeom S.-I."/>
            <person name="Kim Y.-M."/>
            <person name="Seo E."/>
            <person name="Kim K.-T."/>
            <person name="Kim M.-S."/>
            <person name="Lee J.M."/>
            <person name="Cheong K."/>
            <person name="Shin H.-S."/>
            <person name="Kim S.-B."/>
            <person name="Han K."/>
            <person name="Lee J."/>
            <person name="Park M."/>
            <person name="Lee H.-A."/>
            <person name="Lee H.-Y."/>
            <person name="Lee Y."/>
            <person name="Oh S."/>
            <person name="Lee J.H."/>
            <person name="Choi E."/>
            <person name="Choi E."/>
            <person name="Lee S.E."/>
            <person name="Jeon J."/>
            <person name="Kim H."/>
            <person name="Choi G."/>
            <person name="Song H."/>
            <person name="Lee J."/>
            <person name="Lee S.-C."/>
            <person name="Kwon J.-K."/>
            <person name="Lee H.-Y."/>
            <person name="Koo N."/>
            <person name="Hong Y."/>
            <person name="Kim R.W."/>
            <person name="Kang W.-H."/>
            <person name="Huh J.H."/>
            <person name="Kang B.-C."/>
            <person name="Yang T.-J."/>
            <person name="Lee Y.-H."/>
            <person name="Bennetzen J.L."/>
            <person name="Choi D."/>
        </authorList>
    </citation>
    <scope>NUCLEOTIDE SEQUENCE [LARGE SCALE GENOMIC DNA]</scope>
    <source>
        <strain evidence="4">cv. PBC81</strain>
    </source>
</reference>
<dbReference type="GO" id="GO:0005739">
    <property type="term" value="C:mitochondrion"/>
    <property type="evidence" value="ECO:0007669"/>
    <property type="project" value="TreeGrafter"/>
</dbReference>